<dbReference type="AlphaFoldDB" id="A0A0A9RDI3"/>
<name>A0A0A9RDI3_ARUDO</name>
<reference evidence="1" key="1">
    <citation type="submission" date="2014-09" db="EMBL/GenBank/DDBJ databases">
        <authorList>
            <person name="Magalhaes I.L.F."/>
            <person name="Oliveira U."/>
            <person name="Santos F.R."/>
            <person name="Vidigal T.H.D.A."/>
            <person name="Brescovit A.D."/>
            <person name="Santos A.J."/>
        </authorList>
    </citation>
    <scope>NUCLEOTIDE SEQUENCE</scope>
    <source>
        <tissue evidence="1">Shoot tissue taken approximately 20 cm above the soil surface</tissue>
    </source>
</reference>
<organism evidence="1">
    <name type="scientific">Arundo donax</name>
    <name type="common">Giant reed</name>
    <name type="synonym">Donax arundinaceus</name>
    <dbReference type="NCBI Taxonomy" id="35708"/>
    <lineage>
        <taxon>Eukaryota</taxon>
        <taxon>Viridiplantae</taxon>
        <taxon>Streptophyta</taxon>
        <taxon>Embryophyta</taxon>
        <taxon>Tracheophyta</taxon>
        <taxon>Spermatophyta</taxon>
        <taxon>Magnoliopsida</taxon>
        <taxon>Liliopsida</taxon>
        <taxon>Poales</taxon>
        <taxon>Poaceae</taxon>
        <taxon>PACMAD clade</taxon>
        <taxon>Arundinoideae</taxon>
        <taxon>Arundineae</taxon>
        <taxon>Arundo</taxon>
    </lineage>
</organism>
<sequence>MCTGRRLMLVTRALLLLQFSRTENKASLPIVSGASLAEEMQDRFSTGLKMYASDCLDRRLNFSFVEDFLWQWHCQFVQVYAEVESMKTSAYDPSVTLLDDLKL</sequence>
<proteinExistence type="predicted"/>
<reference evidence="1" key="2">
    <citation type="journal article" date="2015" name="Data Brief">
        <title>Shoot transcriptome of the giant reed, Arundo donax.</title>
        <authorList>
            <person name="Barrero R.A."/>
            <person name="Guerrero F.D."/>
            <person name="Moolhuijzen P."/>
            <person name="Goolsby J.A."/>
            <person name="Tidwell J."/>
            <person name="Bellgard S.E."/>
            <person name="Bellgard M.I."/>
        </authorList>
    </citation>
    <scope>NUCLEOTIDE SEQUENCE</scope>
    <source>
        <tissue evidence="1">Shoot tissue taken approximately 20 cm above the soil surface</tissue>
    </source>
</reference>
<dbReference type="EMBL" id="GBRH01279831">
    <property type="protein sequence ID" value="JAD18064.1"/>
    <property type="molecule type" value="Transcribed_RNA"/>
</dbReference>
<evidence type="ECO:0000313" key="1">
    <source>
        <dbReference type="EMBL" id="JAD18064.1"/>
    </source>
</evidence>
<protein>
    <submittedName>
        <fullName evidence="1">Uncharacterized protein</fullName>
    </submittedName>
</protein>
<accession>A0A0A9RDI3</accession>